<organism evidence="11 12">
    <name type="scientific">Vibrio hippocampi</name>
    <dbReference type="NCBI Taxonomy" id="654686"/>
    <lineage>
        <taxon>Bacteria</taxon>
        <taxon>Pseudomonadati</taxon>
        <taxon>Pseudomonadota</taxon>
        <taxon>Gammaproteobacteria</taxon>
        <taxon>Vibrionales</taxon>
        <taxon>Vibrionaceae</taxon>
        <taxon>Vibrio</taxon>
    </lineage>
</organism>
<dbReference type="RefSeq" id="WP_237485195.1">
    <property type="nucleotide sequence ID" value="NZ_CAKLCM010000002.1"/>
</dbReference>
<evidence type="ECO:0000256" key="6">
    <source>
        <dbReference type="ARBA" id="ARBA00022833"/>
    </source>
</evidence>
<comment type="catalytic activity">
    <reaction evidence="8">
        <text>adenosine + phosphate = alpha-D-ribose 1-phosphate + adenine</text>
        <dbReference type="Rhea" id="RHEA:27642"/>
        <dbReference type="ChEBI" id="CHEBI:16335"/>
        <dbReference type="ChEBI" id="CHEBI:16708"/>
        <dbReference type="ChEBI" id="CHEBI:43474"/>
        <dbReference type="ChEBI" id="CHEBI:57720"/>
        <dbReference type="EC" id="2.4.2.1"/>
    </reaction>
    <physiologicalReaction direction="left-to-right" evidence="8">
        <dbReference type="Rhea" id="RHEA:27643"/>
    </physiologicalReaction>
</comment>
<evidence type="ECO:0000256" key="4">
    <source>
        <dbReference type="ARBA" id="ARBA00022723"/>
    </source>
</evidence>
<name>A0ABN8DM84_9VIBR</name>
<dbReference type="Gene3D" id="3.60.140.10">
    <property type="entry name" value="CNF1/YfiH-like putative cysteine hydrolases"/>
    <property type="match status" value="1"/>
</dbReference>
<evidence type="ECO:0000256" key="9">
    <source>
        <dbReference type="ARBA" id="ARBA00049893"/>
    </source>
</evidence>
<dbReference type="EMBL" id="CAKLCM010000002">
    <property type="protein sequence ID" value="CAH0527027.1"/>
    <property type="molecule type" value="Genomic_DNA"/>
</dbReference>
<reference evidence="11" key="1">
    <citation type="submission" date="2021-12" db="EMBL/GenBank/DDBJ databases">
        <authorList>
            <person name="Rodrigo-Torres L."/>
            <person name="Arahal R. D."/>
            <person name="Lucena T."/>
        </authorList>
    </citation>
    <scope>NUCLEOTIDE SEQUENCE</scope>
    <source>
        <strain evidence="11">CECT 8226</strain>
    </source>
</reference>
<dbReference type="NCBIfam" id="TIGR00726">
    <property type="entry name" value="peptidoglycan editing factor PgeF"/>
    <property type="match status" value="1"/>
</dbReference>
<dbReference type="InterPro" id="IPR038371">
    <property type="entry name" value="Cu_polyphenol_OxRdtase_sf"/>
</dbReference>
<evidence type="ECO:0000313" key="11">
    <source>
        <dbReference type="EMBL" id="CAH0527027.1"/>
    </source>
</evidence>
<keyword evidence="4" id="KW-0479">Metal-binding</keyword>
<evidence type="ECO:0000256" key="1">
    <source>
        <dbReference type="ARBA" id="ARBA00000553"/>
    </source>
</evidence>
<comment type="caution">
    <text evidence="11">The sequence shown here is derived from an EMBL/GenBank/DDBJ whole genome shotgun (WGS) entry which is preliminary data.</text>
</comment>
<keyword evidence="3" id="KW-0808">Transferase</keyword>
<comment type="catalytic activity">
    <reaction evidence="7">
        <text>adenosine + H2O + H(+) = inosine + NH4(+)</text>
        <dbReference type="Rhea" id="RHEA:24408"/>
        <dbReference type="ChEBI" id="CHEBI:15377"/>
        <dbReference type="ChEBI" id="CHEBI:15378"/>
        <dbReference type="ChEBI" id="CHEBI:16335"/>
        <dbReference type="ChEBI" id="CHEBI:17596"/>
        <dbReference type="ChEBI" id="CHEBI:28938"/>
        <dbReference type="EC" id="3.5.4.4"/>
    </reaction>
    <physiologicalReaction direction="left-to-right" evidence="7">
        <dbReference type="Rhea" id="RHEA:24409"/>
    </physiologicalReaction>
</comment>
<comment type="catalytic activity">
    <reaction evidence="1">
        <text>inosine + phosphate = alpha-D-ribose 1-phosphate + hypoxanthine</text>
        <dbReference type="Rhea" id="RHEA:27646"/>
        <dbReference type="ChEBI" id="CHEBI:17368"/>
        <dbReference type="ChEBI" id="CHEBI:17596"/>
        <dbReference type="ChEBI" id="CHEBI:43474"/>
        <dbReference type="ChEBI" id="CHEBI:57720"/>
        <dbReference type="EC" id="2.4.2.1"/>
    </reaction>
    <physiologicalReaction direction="left-to-right" evidence="1">
        <dbReference type="Rhea" id="RHEA:27647"/>
    </physiologicalReaction>
</comment>
<comment type="catalytic activity">
    <reaction evidence="9">
        <text>S-methyl-5'-thioadenosine + phosphate = 5-(methylsulfanyl)-alpha-D-ribose 1-phosphate + adenine</text>
        <dbReference type="Rhea" id="RHEA:11852"/>
        <dbReference type="ChEBI" id="CHEBI:16708"/>
        <dbReference type="ChEBI" id="CHEBI:17509"/>
        <dbReference type="ChEBI" id="CHEBI:43474"/>
        <dbReference type="ChEBI" id="CHEBI:58533"/>
        <dbReference type="EC" id="2.4.2.28"/>
    </reaction>
    <physiologicalReaction direction="left-to-right" evidence="9">
        <dbReference type="Rhea" id="RHEA:11853"/>
    </physiologicalReaction>
</comment>
<dbReference type="PANTHER" id="PTHR30616">
    <property type="entry name" value="UNCHARACTERIZED PROTEIN YFIH"/>
    <property type="match status" value="1"/>
</dbReference>
<gene>
    <name evidence="11" type="primary">yfiH</name>
    <name evidence="11" type="ORF">VHP8226_02366</name>
</gene>
<evidence type="ECO:0000313" key="12">
    <source>
        <dbReference type="Proteomes" id="UP000838160"/>
    </source>
</evidence>
<proteinExistence type="inferred from homology"/>
<dbReference type="GO" id="GO:0016491">
    <property type="term" value="F:oxidoreductase activity"/>
    <property type="evidence" value="ECO:0007669"/>
    <property type="project" value="UniProtKB-KW"/>
</dbReference>
<keyword evidence="11" id="KW-0560">Oxidoreductase</keyword>
<evidence type="ECO:0000256" key="8">
    <source>
        <dbReference type="ARBA" id="ARBA00048968"/>
    </source>
</evidence>
<dbReference type="Pfam" id="PF02578">
    <property type="entry name" value="Cu-oxidase_4"/>
    <property type="match status" value="1"/>
</dbReference>
<dbReference type="InterPro" id="IPR003730">
    <property type="entry name" value="Cu_polyphenol_OxRdtase"/>
</dbReference>
<evidence type="ECO:0000256" key="10">
    <source>
        <dbReference type="RuleBase" id="RU361274"/>
    </source>
</evidence>
<evidence type="ECO:0000256" key="7">
    <source>
        <dbReference type="ARBA" id="ARBA00047989"/>
    </source>
</evidence>
<evidence type="ECO:0000256" key="3">
    <source>
        <dbReference type="ARBA" id="ARBA00022679"/>
    </source>
</evidence>
<keyword evidence="12" id="KW-1185">Reference proteome</keyword>
<dbReference type="Proteomes" id="UP000838160">
    <property type="component" value="Unassembled WGS sequence"/>
</dbReference>
<comment type="similarity">
    <text evidence="2 10">Belongs to the purine nucleoside phosphorylase YfiH/LACC1 family.</text>
</comment>
<evidence type="ECO:0000256" key="5">
    <source>
        <dbReference type="ARBA" id="ARBA00022801"/>
    </source>
</evidence>
<protein>
    <recommendedName>
        <fullName evidence="10">Purine nucleoside phosphorylase</fullName>
    </recommendedName>
</protein>
<keyword evidence="6" id="KW-0862">Zinc</keyword>
<dbReference type="SUPFAM" id="SSF64438">
    <property type="entry name" value="CNF1/YfiH-like putative cysteine hydrolases"/>
    <property type="match status" value="1"/>
</dbReference>
<dbReference type="InterPro" id="IPR011324">
    <property type="entry name" value="Cytotoxic_necrot_fac-like_cat"/>
</dbReference>
<keyword evidence="5" id="KW-0378">Hydrolase</keyword>
<accession>A0ABN8DM84</accession>
<dbReference type="CDD" id="cd16833">
    <property type="entry name" value="YfiH"/>
    <property type="match status" value="1"/>
</dbReference>
<sequence length="243" mass="26556">MPFFKPDWKTAAQVTAISSTRNGGVSKPPFDSMNLGNHVGDDPDKVMQNRRRLQRVANMPSAPIWLNQTHSTHVEVLTQSTVQVIDADATYTEVPNLVLSVMTADCLPILIAAKDGSAVAAVHAGWRGLADGIVENTLSLFKSEVQAWIGPAIGADAFEVGDDVKQAFCYSAPELASAFKTHPAHHDKWLADLPRIAAYKLNKLGVEAVEFSGHCTYSEPEQFFSYRRDGVTGRIASFIWLTD</sequence>
<dbReference type="PANTHER" id="PTHR30616:SF2">
    <property type="entry name" value="PURINE NUCLEOSIDE PHOSPHORYLASE LACC1"/>
    <property type="match status" value="1"/>
</dbReference>
<evidence type="ECO:0000256" key="2">
    <source>
        <dbReference type="ARBA" id="ARBA00007353"/>
    </source>
</evidence>